<dbReference type="OrthoDB" id="9790454at2"/>
<dbReference type="InterPro" id="IPR001867">
    <property type="entry name" value="OmpR/PhoB-type_DNA-bd"/>
</dbReference>
<evidence type="ECO:0000256" key="9">
    <source>
        <dbReference type="PROSITE-ProRule" id="PRU01091"/>
    </source>
</evidence>
<gene>
    <name evidence="12" type="ORF">DCMF_19230</name>
</gene>
<evidence type="ECO:0000259" key="10">
    <source>
        <dbReference type="PROSITE" id="PS50110"/>
    </source>
</evidence>
<evidence type="ECO:0000256" key="1">
    <source>
        <dbReference type="ARBA" id="ARBA00018672"/>
    </source>
</evidence>
<dbReference type="FunFam" id="1.10.10.10:FF:000018">
    <property type="entry name" value="DNA-binding response regulator ResD"/>
    <property type="match status" value="1"/>
</dbReference>
<dbReference type="PROSITE" id="PS50110">
    <property type="entry name" value="RESPONSE_REGULATORY"/>
    <property type="match status" value="1"/>
</dbReference>
<dbReference type="KEGG" id="fwa:DCMF_19230"/>
<dbReference type="InterPro" id="IPR036388">
    <property type="entry name" value="WH-like_DNA-bd_sf"/>
</dbReference>
<keyword evidence="3" id="KW-0902">Two-component regulatory system</keyword>
<dbReference type="SMART" id="SM00862">
    <property type="entry name" value="Trans_reg_C"/>
    <property type="match status" value="1"/>
</dbReference>
<keyword evidence="13" id="KW-1185">Reference proteome</keyword>
<dbReference type="PANTHER" id="PTHR48111:SF21">
    <property type="entry name" value="DNA-BINDING DUAL MASTER TRANSCRIPTIONAL REGULATOR RPAA"/>
    <property type="match status" value="1"/>
</dbReference>
<dbReference type="FunFam" id="3.40.50.2300:FF:000001">
    <property type="entry name" value="DNA-binding response regulator PhoB"/>
    <property type="match status" value="1"/>
</dbReference>
<dbReference type="Gene3D" id="6.10.250.690">
    <property type="match status" value="1"/>
</dbReference>
<keyword evidence="5 9" id="KW-0238">DNA-binding</keyword>
<dbReference type="SUPFAM" id="SSF52172">
    <property type="entry name" value="CheY-like"/>
    <property type="match status" value="1"/>
</dbReference>
<evidence type="ECO:0000256" key="4">
    <source>
        <dbReference type="ARBA" id="ARBA00023015"/>
    </source>
</evidence>
<dbReference type="CDD" id="cd17574">
    <property type="entry name" value="REC_OmpR"/>
    <property type="match status" value="1"/>
</dbReference>
<dbReference type="InterPro" id="IPR039420">
    <property type="entry name" value="WalR-like"/>
</dbReference>
<dbReference type="Gene3D" id="3.40.50.2300">
    <property type="match status" value="1"/>
</dbReference>
<comment type="function">
    <text evidence="7">May play the central regulatory role in sporulation. It may be an element of the effector pathway responsible for the activation of sporulation genes in response to nutritional stress. Spo0A may act in concert with spo0H (a sigma factor) to control the expression of some genes that are critical to the sporulation process.</text>
</comment>
<dbReference type="InterPro" id="IPR001789">
    <property type="entry name" value="Sig_transdc_resp-reg_receiver"/>
</dbReference>
<dbReference type="Pfam" id="PF00072">
    <property type="entry name" value="Response_reg"/>
    <property type="match status" value="1"/>
</dbReference>
<sequence>MESKTILVVDDDKNICELLDLYLTHAGFTLLFCHDGSSALKMIQEKKVDLVLLDIMLPVINGWEVCRLIKLKRAIPVIMLTARDMLEDKIEGFASGADDYIVKPFQPKEVIARIQARLREKVPVQQGSRQEGVLEADHLVVDINSYEVRRNGALIELKPKEVQLLYFLLNHKNMVFSREQLLEKVWNYQYSGDTRTVDVHIKSLRKKLDDPKASWRIKTVWGVGYKLEVK</sequence>
<evidence type="ECO:0000313" key="13">
    <source>
        <dbReference type="Proteomes" id="UP000323521"/>
    </source>
</evidence>
<dbReference type="GO" id="GO:0006355">
    <property type="term" value="P:regulation of DNA-templated transcription"/>
    <property type="evidence" value="ECO:0007669"/>
    <property type="project" value="InterPro"/>
</dbReference>
<name>A0A3G1KW06_FORW1</name>
<dbReference type="GO" id="GO:0000156">
    <property type="term" value="F:phosphorelay response regulator activity"/>
    <property type="evidence" value="ECO:0007669"/>
    <property type="project" value="TreeGrafter"/>
</dbReference>
<feature type="DNA-binding region" description="OmpR/PhoB-type" evidence="9">
    <location>
        <begin position="131"/>
        <end position="229"/>
    </location>
</feature>
<reference evidence="12 13" key="1">
    <citation type="submission" date="2016-10" db="EMBL/GenBank/DDBJ databases">
        <title>Complete Genome Sequence of Peptococcaceae strain DCMF.</title>
        <authorList>
            <person name="Edwards R.J."/>
            <person name="Holland S.I."/>
            <person name="Deshpande N.P."/>
            <person name="Wong Y.K."/>
            <person name="Ertan H."/>
            <person name="Manefield M."/>
            <person name="Russell T.L."/>
            <person name="Lee M.J."/>
        </authorList>
    </citation>
    <scope>NUCLEOTIDE SEQUENCE [LARGE SCALE GENOMIC DNA]</scope>
    <source>
        <strain evidence="12 13">DCMF</strain>
    </source>
</reference>
<dbReference type="GO" id="GO:0005829">
    <property type="term" value="C:cytosol"/>
    <property type="evidence" value="ECO:0007669"/>
    <property type="project" value="TreeGrafter"/>
</dbReference>
<feature type="domain" description="Response regulatory" evidence="10">
    <location>
        <begin position="5"/>
        <end position="118"/>
    </location>
</feature>
<dbReference type="PANTHER" id="PTHR48111">
    <property type="entry name" value="REGULATOR OF RPOS"/>
    <property type="match status" value="1"/>
</dbReference>
<evidence type="ECO:0000256" key="8">
    <source>
        <dbReference type="PROSITE-ProRule" id="PRU00169"/>
    </source>
</evidence>
<dbReference type="Gene3D" id="1.10.10.10">
    <property type="entry name" value="Winged helix-like DNA-binding domain superfamily/Winged helix DNA-binding domain"/>
    <property type="match status" value="1"/>
</dbReference>
<evidence type="ECO:0000256" key="5">
    <source>
        <dbReference type="ARBA" id="ARBA00023125"/>
    </source>
</evidence>
<dbReference type="PROSITE" id="PS51755">
    <property type="entry name" value="OMPR_PHOB"/>
    <property type="match status" value="1"/>
</dbReference>
<feature type="modified residue" description="4-aspartylphosphate" evidence="8">
    <location>
        <position position="54"/>
    </location>
</feature>
<evidence type="ECO:0000256" key="6">
    <source>
        <dbReference type="ARBA" id="ARBA00023163"/>
    </source>
</evidence>
<evidence type="ECO:0000256" key="2">
    <source>
        <dbReference type="ARBA" id="ARBA00022553"/>
    </source>
</evidence>
<dbReference type="GO" id="GO:0000976">
    <property type="term" value="F:transcription cis-regulatory region binding"/>
    <property type="evidence" value="ECO:0007669"/>
    <property type="project" value="TreeGrafter"/>
</dbReference>
<dbReference type="AlphaFoldDB" id="A0A3G1KW06"/>
<dbReference type="SMART" id="SM00448">
    <property type="entry name" value="REC"/>
    <property type="match status" value="1"/>
</dbReference>
<dbReference type="EMBL" id="CP017634">
    <property type="protein sequence ID" value="ATW26600.1"/>
    <property type="molecule type" value="Genomic_DNA"/>
</dbReference>
<feature type="domain" description="OmpR/PhoB-type" evidence="11">
    <location>
        <begin position="131"/>
        <end position="229"/>
    </location>
</feature>
<dbReference type="InterPro" id="IPR011006">
    <property type="entry name" value="CheY-like_superfamily"/>
</dbReference>
<evidence type="ECO:0000256" key="3">
    <source>
        <dbReference type="ARBA" id="ARBA00023012"/>
    </source>
</evidence>
<keyword evidence="6" id="KW-0804">Transcription</keyword>
<dbReference type="CDD" id="cd00383">
    <property type="entry name" value="trans_reg_C"/>
    <property type="match status" value="1"/>
</dbReference>
<proteinExistence type="predicted"/>
<dbReference type="Pfam" id="PF00486">
    <property type="entry name" value="Trans_reg_C"/>
    <property type="match status" value="1"/>
</dbReference>
<accession>A0A3G1KW06</accession>
<protein>
    <recommendedName>
        <fullName evidence="1">Stage 0 sporulation protein A homolog</fullName>
    </recommendedName>
</protein>
<organism evidence="12 13">
    <name type="scientific">Formimonas warabiya</name>
    <dbReference type="NCBI Taxonomy" id="1761012"/>
    <lineage>
        <taxon>Bacteria</taxon>
        <taxon>Bacillati</taxon>
        <taxon>Bacillota</taxon>
        <taxon>Clostridia</taxon>
        <taxon>Eubacteriales</taxon>
        <taxon>Peptococcaceae</taxon>
        <taxon>Candidatus Formimonas</taxon>
    </lineage>
</organism>
<dbReference type="Proteomes" id="UP000323521">
    <property type="component" value="Chromosome"/>
</dbReference>
<evidence type="ECO:0000256" key="7">
    <source>
        <dbReference type="ARBA" id="ARBA00024867"/>
    </source>
</evidence>
<evidence type="ECO:0000259" key="11">
    <source>
        <dbReference type="PROSITE" id="PS51755"/>
    </source>
</evidence>
<keyword evidence="4" id="KW-0805">Transcription regulation</keyword>
<keyword evidence="2 8" id="KW-0597">Phosphoprotein</keyword>
<dbReference type="RefSeq" id="WP_148135920.1">
    <property type="nucleotide sequence ID" value="NZ_CP017634.1"/>
</dbReference>
<evidence type="ECO:0000313" key="12">
    <source>
        <dbReference type="EMBL" id="ATW26600.1"/>
    </source>
</evidence>
<dbReference type="GO" id="GO:0032993">
    <property type="term" value="C:protein-DNA complex"/>
    <property type="evidence" value="ECO:0007669"/>
    <property type="project" value="TreeGrafter"/>
</dbReference>